<reference evidence="2 3" key="1">
    <citation type="submission" date="2024-01" db="EMBL/GenBank/DDBJ databases">
        <title>Genome assemblies of Stephania.</title>
        <authorList>
            <person name="Yang L."/>
        </authorList>
    </citation>
    <scope>NUCLEOTIDE SEQUENCE [LARGE SCALE GENOMIC DNA]</scope>
    <source>
        <strain evidence="2">JXDWG</strain>
        <tissue evidence="2">Leaf</tissue>
    </source>
</reference>
<protein>
    <submittedName>
        <fullName evidence="2">Uncharacterized protein</fullName>
    </submittedName>
</protein>
<gene>
    <name evidence="2" type="ORF">Scep_024081</name>
</gene>
<proteinExistence type="predicted"/>
<comment type="caution">
    <text evidence="2">The sequence shown here is derived from an EMBL/GenBank/DDBJ whole genome shotgun (WGS) entry which is preliminary data.</text>
</comment>
<dbReference type="EMBL" id="JBBNAG010000010">
    <property type="protein sequence ID" value="KAK9100651.1"/>
    <property type="molecule type" value="Genomic_DNA"/>
</dbReference>
<evidence type="ECO:0000256" key="1">
    <source>
        <dbReference type="SAM" id="MobiDB-lite"/>
    </source>
</evidence>
<dbReference type="AlphaFoldDB" id="A0AAP0HXX6"/>
<organism evidence="2 3">
    <name type="scientific">Stephania cephalantha</name>
    <dbReference type="NCBI Taxonomy" id="152367"/>
    <lineage>
        <taxon>Eukaryota</taxon>
        <taxon>Viridiplantae</taxon>
        <taxon>Streptophyta</taxon>
        <taxon>Embryophyta</taxon>
        <taxon>Tracheophyta</taxon>
        <taxon>Spermatophyta</taxon>
        <taxon>Magnoliopsida</taxon>
        <taxon>Ranunculales</taxon>
        <taxon>Menispermaceae</taxon>
        <taxon>Menispermoideae</taxon>
        <taxon>Cissampelideae</taxon>
        <taxon>Stephania</taxon>
    </lineage>
</organism>
<evidence type="ECO:0000313" key="3">
    <source>
        <dbReference type="Proteomes" id="UP001419268"/>
    </source>
</evidence>
<accession>A0AAP0HXX6</accession>
<feature type="region of interest" description="Disordered" evidence="1">
    <location>
        <begin position="78"/>
        <end position="98"/>
    </location>
</feature>
<feature type="compositionally biased region" description="Acidic residues" evidence="1">
    <location>
        <begin position="87"/>
        <end position="98"/>
    </location>
</feature>
<sequence length="98" mass="11582">MVQYHIAMLRYEQDIERREQHRQNGHCNFMLFVDHHRAIARYERSRRLRPTDRSFDFTATPTYVFDPDLIQSRTVECPLTPSHAGADDIDNDDGDSQS</sequence>
<dbReference type="Proteomes" id="UP001419268">
    <property type="component" value="Unassembled WGS sequence"/>
</dbReference>
<name>A0AAP0HXX6_9MAGN</name>
<evidence type="ECO:0000313" key="2">
    <source>
        <dbReference type="EMBL" id="KAK9100651.1"/>
    </source>
</evidence>
<keyword evidence="3" id="KW-1185">Reference proteome</keyword>